<keyword evidence="1" id="KW-0813">Transport</keyword>
<dbReference type="Pfam" id="PF00005">
    <property type="entry name" value="ABC_tran"/>
    <property type="match status" value="1"/>
</dbReference>
<dbReference type="InterPro" id="IPR003439">
    <property type="entry name" value="ABC_transporter-like_ATP-bd"/>
</dbReference>
<organism evidence="5 6">
    <name type="scientific">Erysipelothrix inopinata</name>
    <dbReference type="NCBI Taxonomy" id="225084"/>
    <lineage>
        <taxon>Bacteria</taxon>
        <taxon>Bacillati</taxon>
        <taxon>Bacillota</taxon>
        <taxon>Erysipelotrichia</taxon>
        <taxon>Erysipelotrichales</taxon>
        <taxon>Erysipelotrichaceae</taxon>
        <taxon>Erysipelothrix</taxon>
    </lineage>
</organism>
<dbReference type="Gene3D" id="3.40.50.300">
    <property type="entry name" value="P-loop containing nucleotide triphosphate hydrolases"/>
    <property type="match status" value="1"/>
</dbReference>
<dbReference type="InterPro" id="IPR017871">
    <property type="entry name" value="ABC_transporter-like_CS"/>
</dbReference>
<dbReference type="CDD" id="cd03230">
    <property type="entry name" value="ABC_DR_subfamily_A"/>
    <property type="match status" value="1"/>
</dbReference>
<dbReference type="GO" id="GO:0005524">
    <property type="term" value="F:ATP binding"/>
    <property type="evidence" value="ECO:0007669"/>
    <property type="project" value="UniProtKB-KW"/>
</dbReference>
<evidence type="ECO:0000256" key="2">
    <source>
        <dbReference type="ARBA" id="ARBA00022741"/>
    </source>
</evidence>
<dbReference type="GO" id="GO:0016887">
    <property type="term" value="F:ATP hydrolysis activity"/>
    <property type="evidence" value="ECO:0007669"/>
    <property type="project" value="InterPro"/>
</dbReference>
<gene>
    <name evidence="5" type="ORF">H9L01_08400</name>
</gene>
<dbReference type="InterPro" id="IPR051782">
    <property type="entry name" value="ABC_Transporter_VariousFunc"/>
</dbReference>
<dbReference type="Proteomes" id="UP000515928">
    <property type="component" value="Chromosome"/>
</dbReference>
<evidence type="ECO:0000259" key="4">
    <source>
        <dbReference type="PROSITE" id="PS50893"/>
    </source>
</evidence>
<feature type="domain" description="ABC transporter" evidence="4">
    <location>
        <begin position="2"/>
        <end position="195"/>
    </location>
</feature>
<evidence type="ECO:0000313" key="5">
    <source>
        <dbReference type="EMBL" id="QNN60383.1"/>
    </source>
</evidence>
<evidence type="ECO:0000256" key="1">
    <source>
        <dbReference type="ARBA" id="ARBA00022448"/>
    </source>
</evidence>
<dbReference type="InterPro" id="IPR027417">
    <property type="entry name" value="P-loop_NTPase"/>
</dbReference>
<dbReference type="AlphaFoldDB" id="A0A7G9RXQ8"/>
<evidence type="ECO:0000256" key="3">
    <source>
        <dbReference type="ARBA" id="ARBA00022840"/>
    </source>
</evidence>
<dbReference type="PROSITE" id="PS50893">
    <property type="entry name" value="ABC_TRANSPORTER_2"/>
    <property type="match status" value="1"/>
</dbReference>
<reference evidence="5 6" key="1">
    <citation type="submission" date="2020-08" db="EMBL/GenBank/DDBJ databases">
        <title>Genome sequence of Erysipelothrix inopinata DSM 15511T.</title>
        <authorList>
            <person name="Hyun D.-W."/>
            <person name="Bae J.-W."/>
        </authorList>
    </citation>
    <scope>NUCLEOTIDE SEQUENCE [LARGE SCALE GENOMIC DNA]</scope>
    <source>
        <strain evidence="5 6">DSM 15511</strain>
    </source>
</reference>
<proteinExistence type="predicted"/>
<dbReference type="InterPro" id="IPR003593">
    <property type="entry name" value="AAA+_ATPase"/>
</dbReference>
<dbReference type="SMART" id="SM00382">
    <property type="entry name" value="AAA"/>
    <property type="match status" value="1"/>
</dbReference>
<name>A0A7G9RXQ8_9FIRM</name>
<evidence type="ECO:0000313" key="6">
    <source>
        <dbReference type="Proteomes" id="UP000515928"/>
    </source>
</evidence>
<keyword evidence="6" id="KW-1185">Reference proteome</keyword>
<keyword evidence="3 5" id="KW-0067">ATP-binding</keyword>
<dbReference type="PROSITE" id="PS00211">
    <property type="entry name" value="ABC_TRANSPORTER_1"/>
    <property type="match status" value="1"/>
</dbReference>
<dbReference type="PANTHER" id="PTHR42939:SF1">
    <property type="entry name" value="ABC TRANSPORTER ATP-BINDING PROTEIN ALBC-RELATED"/>
    <property type="match status" value="1"/>
</dbReference>
<dbReference type="KEGG" id="eio:H9L01_08400"/>
<dbReference type="EMBL" id="CP060715">
    <property type="protein sequence ID" value="QNN60383.1"/>
    <property type="molecule type" value="Genomic_DNA"/>
</dbReference>
<keyword evidence="2" id="KW-0547">Nucleotide-binding</keyword>
<dbReference type="SUPFAM" id="SSF52540">
    <property type="entry name" value="P-loop containing nucleoside triphosphate hydrolases"/>
    <property type="match status" value="1"/>
</dbReference>
<dbReference type="PANTHER" id="PTHR42939">
    <property type="entry name" value="ABC TRANSPORTER ATP-BINDING PROTEIN ALBC-RELATED"/>
    <property type="match status" value="1"/>
</dbReference>
<accession>A0A7G9RXQ8</accession>
<dbReference type="RefSeq" id="WP_187533512.1">
    <property type="nucleotide sequence ID" value="NZ_CBCSHU010000004.1"/>
</dbReference>
<sequence length="195" mass="21677">MLEVINVSKKLGGKSIICDLSLRVEKGDITLIKGSNGSGKTTILRLIAGLLEPDDGLIIYGEGTEIGALIENPSFVPNFTARENLDFLFKLKSESLYDIEKLESLCSLFYLDFYDSSLVKKYSLGMRQKLGIIQAIMEDQNLILLDEPTRGLDDVSVDSFIKLISELSVEGKSIIIASHDKENMSKIEFDHVIEI</sequence>
<protein>
    <submittedName>
        <fullName evidence="5">ATP-binding cassette domain-containing protein</fullName>
    </submittedName>
</protein>